<dbReference type="Pfam" id="PF11726">
    <property type="entry name" value="YagK_YfjJ_C"/>
    <property type="match status" value="1"/>
</dbReference>
<feature type="domain" description="YagK/YfjJ C-terminal" evidence="1">
    <location>
        <begin position="43"/>
        <end position="173"/>
    </location>
</feature>
<evidence type="ECO:0000313" key="2">
    <source>
        <dbReference type="EMBL" id="MEX1670345.1"/>
    </source>
</evidence>
<dbReference type="InterPro" id="IPR057271">
    <property type="entry name" value="YagK_YfjJ_C"/>
</dbReference>
<keyword evidence="3" id="KW-1185">Reference proteome</keyword>
<reference evidence="2 3" key="1">
    <citation type="journal article" date="2011" name="Int. J. Syst. Evol. Microbiol.">
        <title>Zhongshania antarctica gen. nov., sp. nov. and Zhongshania guokunii sp. nov., gammaproteobacteria respectively isolated from coastal attached (fast) ice and surface seawater of the Antarctic.</title>
        <authorList>
            <person name="Li H.J."/>
            <person name="Zhang X.Y."/>
            <person name="Chen C.X."/>
            <person name="Zhang Y.J."/>
            <person name="Gao Z.M."/>
            <person name="Yu Y."/>
            <person name="Chen X.L."/>
            <person name="Chen B."/>
            <person name="Zhang Y.Z."/>
        </authorList>
    </citation>
    <scope>NUCLEOTIDE SEQUENCE [LARGE SCALE GENOMIC DNA]</scope>
    <source>
        <strain evidence="2 3">ZS6-22T</strain>
    </source>
</reference>
<dbReference type="RefSeq" id="WP_368382680.1">
    <property type="nucleotide sequence ID" value="NZ_JBFRYA010000015.1"/>
</dbReference>
<organism evidence="2 3">
    <name type="scientific">Zhongshania guokunii</name>
    <dbReference type="NCBI Taxonomy" id="641783"/>
    <lineage>
        <taxon>Bacteria</taxon>
        <taxon>Pseudomonadati</taxon>
        <taxon>Pseudomonadota</taxon>
        <taxon>Gammaproteobacteria</taxon>
        <taxon>Cellvibrionales</taxon>
        <taxon>Spongiibacteraceae</taxon>
        <taxon>Zhongshania</taxon>
    </lineage>
</organism>
<dbReference type="Proteomes" id="UP001557485">
    <property type="component" value="Unassembled WGS sequence"/>
</dbReference>
<evidence type="ECO:0000259" key="1">
    <source>
        <dbReference type="Pfam" id="PF11726"/>
    </source>
</evidence>
<proteinExistence type="predicted"/>
<sequence length="198" mass="22986">MKKIVSGNVMVNGYPLQLGPGKAHLGHYLEILQAAADQLDAMLSHHSKVLVFRIDFHLHAATTDNAPMSGFVRRFRKKLSRRDFKRLGFIWCREHNTGNAQHYHATFIVDGNKCRHPHNLIKLIQYEWEWRELGRVYVPANCYYLVRRNAPYSAKRALARMSYLAKVDTKQQRSASTNDYSASRLRHRLLPAKHTDAY</sequence>
<accession>A0ABV3U9B9</accession>
<gene>
    <name evidence="2" type="ORF">AB4876_15605</name>
</gene>
<dbReference type="EMBL" id="JBFRYA010000015">
    <property type="protein sequence ID" value="MEX1670345.1"/>
    <property type="molecule type" value="Genomic_DNA"/>
</dbReference>
<protein>
    <submittedName>
        <fullName evidence="2">Inovirus-type Gp2 protein</fullName>
    </submittedName>
</protein>
<evidence type="ECO:0000313" key="3">
    <source>
        <dbReference type="Proteomes" id="UP001557485"/>
    </source>
</evidence>
<comment type="caution">
    <text evidence="2">The sequence shown here is derived from an EMBL/GenBank/DDBJ whole genome shotgun (WGS) entry which is preliminary data.</text>
</comment>
<name>A0ABV3U9B9_9GAMM</name>